<evidence type="ECO:0000259" key="5">
    <source>
        <dbReference type="Pfam" id="PF13476"/>
    </source>
</evidence>
<feature type="coiled-coil region" evidence="4">
    <location>
        <begin position="743"/>
        <end position="837"/>
    </location>
</feature>
<evidence type="ECO:0000256" key="1">
    <source>
        <dbReference type="ARBA" id="ARBA00006930"/>
    </source>
</evidence>
<dbReference type="AlphaFoldDB" id="A0A841L5T4"/>
<evidence type="ECO:0000313" key="7">
    <source>
        <dbReference type="Proteomes" id="UP000579281"/>
    </source>
</evidence>
<name>A0A841L5T4_9FIRM</name>
<feature type="domain" description="Rad50/SbcC-type AAA" evidence="5">
    <location>
        <begin position="5"/>
        <end position="219"/>
    </location>
</feature>
<organism evidence="6 7">
    <name type="scientific">Anaerosolibacter carboniphilus</name>
    <dbReference type="NCBI Taxonomy" id="1417629"/>
    <lineage>
        <taxon>Bacteria</taxon>
        <taxon>Bacillati</taxon>
        <taxon>Bacillota</taxon>
        <taxon>Clostridia</taxon>
        <taxon>Peptostreptococcales</taxon>
        <taxon>Thermotaleaceae</taxon>
        <taxon>Anaerosolibacter</taxon>
    </lineage>
</organism>
<dbReference type="Pfam" id="PF13558">
    <property type="entry name" value="SbcC_Walker_B"/>
    <property type="match status" value="1"/>
</dbReference>
<keyword evidence="6" id="KW-0540">Nuclease</keyword>
<feature type="coiled-coil region" evidence="4">
    <location>
        <begin position="325"/>
        <end position="352"/>
    </location>
</feature>
<accession>A0A841L5T4</accession>
<proteinExistence type="inferred from homology"/>
<dbReference type="PANTHER" id="PTHR32114">
    <property type="entry name" value="ABC TRANSPORTER ABCH.3"/>
    <property type="match status" value="1"/>
</dbReference>
<dbReference type="InterPro" id="IPR027417">
    <property type="entry name" value="P-loop_NTPase"/>
</dbReference>
<evidence type="ECO:0000256" key="2">
    <source>
        <dbReference type="ARBA" id="ARBA00011322"/>
    </source>
</evidence>
<keyword evidence="4" id="KW-0175">Coiled coil</keyword>
<feature type="coiled-coil region" evidence="4">
    <location>
        <begin position="190"/>
        <end position="284"/>
    </location>
</feature>
<dbReference type="GO" id="GO:0004527">
    <property type="term" value="F:exonuclease activity"/>
    <property type="evidence" value="ECO:0007669"/>
    <property type="project" value="UniProtKB-KW"/>
</dbReference>
<dbReference type="Gene3D" id="3.40.50.300">
    <property type="entry name" value="P-loop containing nucleotide triphosphate hydrolases"/>
    <property type="match status" value="2"/>
</dbReference>
<dbReference type="PANTHER" id="PTHR32114:SF2">
    <property type="entry name" value="ABC TRANSPORTER ABCH.3"/>
    <property type="match status" value="1"/>
</dbReference>
<dbReference type="GO" id="GO:0006302">
    <property type="term" value="P:double-strand break repair"/>
    <property type="evidence" value="ECO:0007669"/>
    <property type="project" value="InterPro"/>
</dbReference>
<dbReference type="SUPFAM" id="SSF52540">
    <property type="entry name" value="P-loop containing nucleoside triphosphate hydrolases"/>
    <property type="match status" value="2"/>
</dbReference>
<sequence length="1017" mass="116873">MKPIKLSMGAFGPYAEVQAIDFRELGDRNIFLIHGPTGAGKTTILDGICFALYGDTSGAERNGKNMRSHHAKPDQMTEVTFEFEIRGEFYRIYRIPEQERPKKSGTGTTLQTADASLWKRNGEDEEVLLKTGWKVVTEEIENIIGFKSSQFRQVIMLPQGQFRKLLVADSVERQNILEKLFRTELYRMIEELLKKSAKELRDEIKRNQEHQRLLLSQSGCQSLEEMAKVIIDNEARMKGMEEELRVRVDVLKKIQEMFILGKANNEKLKEKDLLEKELQGLKNFIPTIEKKRQELLQARKAATLEEMEKITRLISKDRESWEKNLALKQKELVLAAEKYKDAEENLRLQNQREDLREGLRKKIMELEGFAERVRNLDQRRQSIQQLKIAYDQSLKEKTDLEAKLKELDEKIVKETGLLDILKEHRHKLPFLEARYKEVEGYFNKKVNLVQQEKQWALMEKEYEKVVLETESAEEAYIRKKKEYFGLQEIWNRGQAAVLAQGITSGDPCPVCGSTHHPKPAIKEEWMPTESELKEKQLEVEKLEKVKEQWKAELGKAALEKEKILNMIKLLGQELGEKAAIDMEQLKQEAENAKNLWKQALDQSAQLEEVQKNIEVMKDSQHKHREILEKTEESLKGLVEEYQGSLGAFQQEENSIPQEIRSLDALTKLHQKVVAQLKYEMEAQEKTQKAFDIADKTLEVLKVELANGQKTLDEIQIKYGQEKKKFIDRLLGAGFEKYQDYDQAKRSEGDLESLEREIKGFDGKLQSIQEQFDKATKLAEGVSLVNLEKLQQDMEEAEKAKEEILKLQANISEKIKNDQRIFKEIDSLNKHIRDLEKEFGNVGYLSDISNGNNPYGLTLQRFVLGTLLDDITDAATQRLRLMSKGRYHLRRTMDRARKNAAGGLDLEVFDTYTGIERPVTTLSGGETFLASLSLALGLADVVQAYSGGINLDTIFVDEGFGTLDPEALDFAMRALIDLQQGGRLVGIISHVPELRERMDARLEVMTTDSGSRAVFKIS</sequence>
<gene>
    <name evidence="6" type="ORF">HNQ80_003798</name>
</gene>
<dbReference type="Pfam" id="PF13476">
    <property type="entry name" value="AAA_23"/>
    <property type="match status" value="1"/>
</dbReference>
<dbReference type="EMBL" id="JACHEN010000026">
    <property type="protein sequence ID" value="MBB6217675.1"/>
    <property type="molecule type" value="Genomic_DNA"/>
</dbReference>
<dbReference type="InterPro" id="IPR038729">
    <property type="entry name" value="Rad50/SbcC_AAA"/>
</dbReference>
<feature type="coiled-coil region" evidence="4">
    <location>
        <begin position="383"/>
        <end position="417"/>
    </location>
</feature>
<evidence type="ECO:0000256" key="3">
    <source>
        <dbReference type="ARBA" id="ARBA00013368"/>
    </source>
</evidence>
<keyword evidence="6" id="KW-0269">Exonuclease</keyword>
<comment type="subunit">
    <text evidence="2">Heterodimer of SbcC and SbcD.</text>
</comment>
<protein>
    <recommendedName>
        <fullName evidence="3">Nuclease SbcCD subunit C</fullName>
    </recommendedName>
</protein>
<dbReference type="GO" id="GO:0016887">
    <property type="term" value="F:ATP hydrolysis activity"/>
    <property type="evidence" value="ECO:0007669"/>
    <property type="project" value="InterPro"/>
</dbReference>
<comment type="caution">
    <text evidence="6">The sequence shown here is derived from an EMBL/GenBank/DDBJ whole genome shotgun (WGS) entry which is preliminary data.</text>
</comment>
<comment type="similarity">
    <text evidence="1">Belongs to the SMC family. SbcC subfamily.</text>
</comment>
<keyword evidence="7" id="KW-1185">Reference proteome</keyword>
<dbReference type="RefSeq" id="WP_184312165.1">
    <property type="nucleotide sequence ID" value="NZ_JACHEN010000026.1"/>
</dbReference>
<reference evidence="6 7" key="1">
    <citation type="submission" date="2020-08" db="EMBL/GenBank/DDBJ databases">
        <title>Genomic Encyclopedia of Type Strains, Phase IV (KMG-IV): sequencing the most valuable type-strain genomes for metagenomic binning, comparative biology and taxonomic classification.</title>
        <authorList>
            <person name="Goeker M."/>
        </authorList>
    </citation>
    <scope>NUCLEOTIDE SEQUENCE [LARGE SCALE GENOMIC DNA]</scope>
    <source>
        <strain evidence="6 7">DSM 103526</strain>
    </source>
</reference>
<feature type="coiled-coil region" evidence="4">
    <location>
        <begin position="532"/>
        <end position="602"/>
    </location>
</feature>
<evidence type="ECO:0000256" key="4">
    <source>
        <dbReference type="SAM" id="Coils"/>
    </source>
</evidence>
<evidence type="ECO:0000313" key="6">
    <source>
        <dbReference type="EMBL" id="MBB6217675.1"/>
    </source>
</evidence>
<dbReference type="Proteomes" id="UP000579281">
    <property type="component" value="Unassembled WGS sequence"/>
</dbReference>
<keyword evidence="6" id="KW-0378">Hydrolase</keyword>